<keyword evidence="2" id="KW-0479">Metal-binding</keyword>
<evidence type="ECO:0000259" key="4">
    <source>
        <dbReference type="Pfam" id="PF03328"/>
    </source>
</evidence>
<evidence type="ECO:0000256" key="2">
    <source>
        <dbReference type="ARBA" id="ARBA00022723"/>
    </source>
</evidence>
<dbReference type="PIRSF" id="PIRSF015582">
    <property type="entry name" value="Cit_lyase_B"/>
    <property type="match status" value="1"/>
</dbReference>
<dbReference type="GO" id="GO:0006107">
    <property type="term" value="P:oxaloacetate metabolic process"/>
    <property type="evidence" value="ECO:0007669"/>
    <property type="project" value="TreeGrafter"/>
</dbReference>
<dbReference type="InterPro" id="IPR005000">
    <property type="entry name" value="Aldolase/citrate-lyase_domain"/>
</dbReference>
<protein>
    <recommendedName>
        <fullName evidence="4">HpcH/HpaI aldolase/citrate lyase domain-containing protein</fullName>
    </recommendedName>
</protein>
<dbReference type="InterPro" id="IPR040442">
    <property type="entry name" value="Pyrv_kinase-like_dom_sf"/>
</dbReference>
<feature type="domain" description="HpcH/HpaI aldolase/citrate lyase" evidence="4">
    <location>
        <begin position="9"/>
        <end position="209"/>
    </location>
</feature>
<gene>
    <name evidence="5" type="ORF">METZ01_LOCUS2477</name>
</gene>
<name>A0A381N7R7_9ZZZZ</name>
<comment type="cofactor">
    <cofactor evidence="1">
        <name>Mg(2+)</name>
        <dbReference type="ChEBI" id="CHEBI:18420"/>
    </cofactor>
</comment>
<proteinExistence type="predicted"/>
<dbReference type="PANTHER" id="PTHR32308:SF0">
    <property type="entry name" value="HPCH_HPAI ALDOLASE_CITRATE LYASE DOMAIN-CONTAINING PROTEIN"/>
    <property type="match status" value="1"/>
</dbReference>
<dbReference type="InterPro" id="IPR015813">
    <property type="entry name" value="Pyrv/PenolPyrv_kinase-like_dom"/>
</dbReference>
<evidence type="ECO:0000313" key="5">
    <source>
        <dbReference type="EMBL" id="SUZ49623.1"/>
    </source>
</evidence>
<dbReference type="SUPFAM" id="SSF51621">
    <property type="entry name" value="Phosphoenolpyruvate/pyruvate domain"/>
    <property type="match status" value="1"/>
</dbReference>
<dbReference type="GO" id="GO:0003824">
    <property type="term" value="F:catalytic activity"/>
    <property type="evidence" value="ECO:0007669"/>
    <property type="project" value="InterPro"/>
</dbReference>
<dbReference type="Gene3D" id="3.20.20.60">
    <property type="entry name" value="Phosphoenolpyruvate-binding domains"/>
    <property type="match status" value="1"/>
</dbReference>
<dbReference type="EMBL" id="UINC01000126">
    <property type="protein sequence ID" value="SUZ49623.1"/>
    <property type="molecule type" value="Genomic_DNA"/>
</dbReference>
<dbReference type="PANTHER" id="PTHR32308">
    <property type="entry name" value="LYASE BETA SUBUNIT, PUTATIVE (AFU_ORTHOLOGUE AFUA_4G13030)-RELATED"/>
    <property type="match status" value="1"/>
</dbReference>
<dbReference type="InterPro" id="IPR011206">
    <property type="entry name" value="Citrate_lyase_beta/mcl1/mcl2"/>
</dbReference>
<dbReference type="GO" id="GO:0000287">
    <property type="term" value="F:magnesium ion binding"/>
    <property type="evidence" value="ECO:0007669"/>
    <property type="project" value="TreeGrafter"/>
</dbReference>
<organism evidence="5">
    <name type="scientific">marine metagenome</name>
    <dbReference type="NCBI Taxonomy" id="408172"/>
    <lineage>
        <taxon>unclassified sequences</taxon>
        <taxon>metagenomes</taxon>
        <taxon>ecological metagenomes</taxon>
    </lineage>
</organism>
<evidence type="ECO:0000256" key="1">
    <source>
        <dbReference type="ARBA" id="ARBA00001946"/>
    </source>
</evidence>
<accession>A0A381N7R7</accession>
<sequence>MISFPVSPLFVPANKLDWIEKAVTSEADGLILDLEDSVPIKEKNKTRGELTTYLSSQKITTPFIIRINPLTSKEGKEDLSLLEVAGENFIGLMVPKIEDPAELMGLPETLKVVILVETPSAIENLASLAAEKRVYGIALGGADLSAELGSDMSWDSLLYSRSKIVTHASINGVFSIDSPFMDINDLDQLNEESRKAKSLGFNSKFAIHPNQVETINRNFLPSEEEIEEAKKTLKAFANSDGGAIAVDGKMVDEPVVKLMKKKLILAGLDPDN</sequence>
<dbReference type="Pfam" id="PF03328">
    <property type="entry name" value="HpcH_HpaI"/>
    <property type="match status" value="1"/>
</dbReference>
<reference evidence="5" key="1">
    <citation type="submission" date="2018-05" db="EMBL/GenBank/DDBJ databases">
        <authorList>
            <person name="Lanie J.A."/>
            <person name="Ng W.-L."/>
            <person name="Kazmierczak K.M."/>
            <person name="Andrzejewski T.M."/>
            <person name="Davidsen T.M."/>
            <person name="Wayne K.J."/>
            <person name="Tettelin H."/>
            <person name="Glass J.I."/>
            <person name="Rusch D."/>
            <person name="Podicherti R."/>
            <person name="Tsui H.-C.T."/>
            <person name="Winkler M.E."/>
        </authorList>
    </citation>
    <scope>NUCLEOTIDE SEQUENCE</scope>
</reference>
<evidence type="ECO:0000256" key="3">
    <source>
        <dbReference type="ARBA" id="ARBA00022842"/>
    </source>
</evidence>
<dbReference type="AlphaFoldDB" id="A0A381N7R7"/>
<keyword evidence="3" id="KW-0460">Magnesium</keyword>